<dbReference type="InterPro" id="IPR036890">
    <property type="entry name" value="HATPase_C_sf"/>
</dbReference>
<dbReference type="AlphaFoldDB" id="F0SR80"/>
<evidence type="ECO:0000256" key="7">
    <source>
        <dbReference type="ARBA" id="ARBA00023012"/>
    </source>
</evidence>
<evidence type="ECO:0000256" key="2">
    <source>
        <dbReference type="ARBA" id="ARBA00012438"/>
    </source>
</evidence>
<proteinExistence type="predicted"/>
<gene>
    <name evidence="11" type="ordered locus">Plabr_4760</name>
</gene>
<dbReference type="eggNOG" id="COG4191">
    <property type="taxonomic scope" value="Bacteria"/>
</dbReference>
<dbReference type="PRINTS" id="PR00344">
    <property type="entry name" value="BCTRLSENSOR"/>
</dbReference>
<dbReference type="Gene3D" id="3.30.450.20">
    <property type="entry name" value="PAS domain"/>
    <property type="match status" value="1"/>
</dbReference>
<dbReference type="PANTHER" id="PTHR43065">
    <property type="entry name" value="SENSOR HISTIDINE KINASE"/>
    <property type="match status" value="1"/>
</dbReference>
<dbReference type="Gene3D" id="3.30.565.10">
    <property type="entry name" value="Histidine kinase-like ATPase, C-terminal domain"/>
    <property type="match status" value="1"/>
</dbReference>
<dbReference type="EMBL" id="CP002546">
    <property type="protein sequence ID" value="ADY62331.1"/>
    <property type="molecule type" value="Genomic_DNA"/>
</dbReference>
<evidence type="ECO:0000256" key="3">
    <source>
        <dbReference type="ARBA" id="ARBA00022679"/>
    </source>
</evidence>
<organism evidence="11 12">
    <name type="scientific">Rubinisphaera brasiliensis (strain ATCC 49424 / DSM 5305 / JCM 21570 / IAM 15109 / NBRC 103401 / IFAM 1448)</name>
    <name type="common">Planctomyces brasiliensis</name>
    <dbReference type="NCBI Taxonomy" id="756272"/>
    <lineage>
        <taxon>Bacteria</taxon>
        <taxon>Pseudomonadati</taxon>
        <taxon>Planctomycetota</taxon>
        <taxon>Planctomycetia</taxon>
        <taxon>Planctomycetales</taxon>
        <taxon>Planctomycetaceae</taxon>
        <taxon>Rubinisphaera</taxon>
    </lineage>
</organism>
<keyword evidence="7" id="KW-0902">Two-component regulatory system</keyword>
<dbReference type="Proteomes" id="UP000006860">
    <property type="component" value="Chromosome"/>
</dbReference>
<keyword evidence="5 11" id="KW-0418">Kinase</keyword>
<dbReference type="SUPFAM" id="SSF55874">
    <property type="entry name" value="ATPase domain of HSP90 chaperone/DNA topoisomerase II/histidine kinase"/>
    <property type="match status" value="1"/>
</dbReference>
<dbReference type="STRING" id="756272.Plabr_4760"/>
<feature type="transmembrane region" description="Helical" evidence="9">
    <location>
        <begin position="109"/>
        <end position="127"/>
    </location>
</feature>
<protein>
    <recommendedName>
        <fullName evidence="2">histidine kinase</fullName>
        <ecNumber evidence="2">2.7.13.3</ecNumber>
    </recommendedName>
</protein>
<keyword evidence="9" id="KW-0472">Membrane</keyword>
<name>F0SR80_RUBBR</name>
<evidence type="ECO:0000313" key="12">
    <source>
        <dbReference type="Proteomes" id="UP000006860"/>
    </source>
</evidence>
<reference evidence="12" key="1">
    <citation type="submission" date="2011-02" db="EMBL/GenBank/DDBJ databases">
        <title>The complete genome of Planctomyces brasiliensis DSM 5305.</title>
        <authorList>
            <person name="Lucas S."/>
            <person name="Copeland A."/>
            <person name="Lapidus A."/>
            <person name="Bruce D."/>
            <person name="Goodwin L."/>
            <person name="Pitluck S."/>
            <person name="Kyrpides N."/>
            <person name="Mavromatis K."/>
            <person name="Pagani I."/>
            <person name="Ivanova N."/>
            <person name="Ovchinnikova G."/>
            <person name="Lu M."/>
            <person name="Detter J.C."/>
            <person name="Han C."/>
            <person name="Land M."/>
            <person name="Hauser L."/>
            <person name="Markowitz V."/>
            <person name="Cheng J.-F."/>
            <person name="Hugenholtz P."/>
            <person name="Woyke T."/>
            <person name="Wu D."/>
            <person name="Tindall B."/>
            <person name="Pomrenke H.G."/>
            <person name="Brambilla E."/>
            <person name="Klenk H.-P."/>
            <person name="Eisen J.A."/>
        </authorList>
    </citation>
    <scope>NUCLEOTIDE SEQUENCE [LARGE SCALE GENOMIC DNA]</scope>
    <source>
        <strain evidence="12">ATCC 49424 / DSM 5305 / JCM 21570 / NBRC 103401 / IFAM 1448</strain>
    </source>
</reference>
<keyword evidence="4" id="KW-0547">Nucleotide-binding</keyword>
<feature type="compositionally biased region" description="Polar residues" evidence="8">
    <location>
        <begin position="1"/>
        <end position="10"/>
    </location>
</feature>
<dbReference type="InterPro" id="IPR004358">
    <property type="entry name" value="Sig_transdc_His_kin-like_C"/>
</dbReference>
<evidence type="ECO:0000313" key="11">
    <source>
        <dbReference type="EMBL" id="ADY62331.1"/>
    </source>
</evidence>
<feature type="transmembrane region" description="Helical" evidence="9">
    <location>
        <begin position="76"/>
        <end position="97"/>
    </location>
</feature>
<dbReference type="PANTHER" id="PTHR43065:SF46">
    <property type="entry name" value="C4-DICARBOXYLATE TRANSPORT SENSOR PROTEIN DCTB"/>
    <property type="match status" value="1"/>
</dbReference>
<dbReference type="InterPro" id="IPR005467">
    <property type="entry name" value="His_kinase_dom"/>
</dbReference>
<dbReference type="HOGENOM" id="CLU_027948_0_0_0"/>
<feature type="region of interest" description="Disordered" evidence="8">
    <location>
        <begin position="1"/>
        <end position="21"/>
    </location>
</feature>
<dbReference type="SUPFAM" id="SSF55785">
    <property type="entry name" value="PYP-like sensor domain (PAS domain)"/>
    <property type="match status" value="1"/>
</dbReference>
<feature type="domain" description="Histidine kinase" evidence="10">
    <location>
        <begin position="452"/>
        <end position="646"/>
    </location>
</feature>
<dbReference type="KEGG" id="pbs:Plabr_4760"/>
<dbReference type="GO" id="GO:0004673">
    <property type="term" value="F:protein histidine kinase activity"/>
    <property type="evidence" value="ECO:0007669"/>
    <property type="project" value="UniProtKB-EC"/>
</dbReference>
<dbReference type="InterPro" id="IPR035965">
    <property type="entry name" value="PAS-like_dom_sf"/>
</dbReference>
<comment type="catalytic activity">
    <reaction evidence="1">
        <text>ATP + protein L-histidine = ADP + protein N-phospho-L-histidine.</text>
        <dbReference type="EC" id="2.7.13.3"/>
    </reaction>
</comment>
<dbReference type="RefSeq" id="WP_013631035.1">
    <property type="nucleotide sequence ID" value="NC_015174.1"/>
</dbReference>
<dbReference type="EC" id="2.7.13.3" evidence="2"/>
<keyword evidence="9" id="KW-1133">Transmembrane helix</keyword>
<evidence type="ECO:0000256" key="1">
    <source>
        <dbReference type="ARBA" id="ARBA00000085"/>
    </source>
</evidence>
<dbReference type="InterPro" id="IPR003594">
    <property type="entry name" value="HATPase_dom"/>
</dbReference>
<evidence type="ECO:0000256" key="9">
    <source>
        <dbReference type="SAM" id="Phobius"/>
    </source>
</evidence>
<dbReference type="GO" id="GO:0000160">
    <property type="term" value="P:phosphorelay signal transduction system"/>
    <property type="evidence" value="ECO:0007669"/>
    <property type="project" value="UniProtKB-KW"/>
</dbReference>
<keyword evidence="3" id="KW-0808">Transferase</keyword>
<evidence type="ECO:0000256" key="8">
    <source>
        <dbReference type="SAM" id="MobiDB-lite"/>
    </source>
</evidence>
<evidence type="ECO:0000256" key="6">
    <source>
        <dbReference type="ARBA" id="ARBA00022840"/>
    </source>
</evidence>
<dbReference type="Pfam" id="PF02518">
    <property type="entry name" value="HATPase_c"/>
    <property type="match status" value="1"/>
</dbReference>
<dbReference type="SMART" id="SM00387">
    <property type="entry name" value="HATPase_c"/>
    <property type="match status" value="1"/>
</dbReference>
<keyword evidence="6" id="KW-0067">ATP-binding</keyword>
<keyword evidence="9" id="KW-0812">Transmembrane</keyword>
<feature type="transmembrane region" description="Helical" evidence="9">
    <location>
        <begin position="44"/>
        <end position="64"/>
    </location>
</feature>
<dbReference type="PROSITE" id="PS50109">
    <property type="entry name" value="HIS_KIN"/>
    <property type="match status" value="1"/>
</dbReference>
<evidence type="ECO:0000259" key="10">
    <source>
        <dbReference type="PROSITE" id="PS50109"/>
    </source>
</evidence>
<evidence type="ECO:0000256" key="4">
    <source>
        <dbReference type="ARBA" id="ARBA00022741"/>
    </source>
</evidence>
<evidence type="ECO:0000256" key="5">
    <source>
        <dbReference type="ARBA" id="ARBA00022777"/>
    </source>
</evidence>
<keyword evidence="12" id="KW-1185">Reference proteome</keyword>
<accession>F0SR80</accession>
<sequence>MLNNVMNAQSFPGEPPSSKSQQARGEALYHDYFRANCARTDQMFAVLMFVQWIGAIVTACLISPHTWIGETSTLHIHVWMAIGLGGLVSAFPIYLALTAPGEATTRHGIAFAQAIWSALLIHLSGGRLETHFHIFGSLAFLAFYRDWRVLITFSVVTAVDHFVRGYWWPLSVYGVMMESPLRWIEHAGWVVFEDIFLIISCLRGQAEGRSLCDRQASLEATISTIEETVEQRTRELSEAKGFLNAVFNSVDSLICTLDDSGLVLQSNARWKALSRHLLSKDHLKPANYLDIANSAFHQPPTKQSIAEAIEEVRRKQCGSYSTEVRLGNGQHARWFQVDILPFRHNLENAVVVVHTEITDRVSAEQERERLHHDLQTASRQAGMAEVATGVLHNVGNVLNSVNVSANVVIENLQRSKTTVLKKVTGTVEEHSSDLSTFLVSDPRGQHFPRLLAELTQKICQEQDEMRTELNCLVEHLSHIKSIVSMQQSIAKVGGVAETLNVEELVEQAVAFNRSGMERHGIDFQLDFDDVPEVTLDRHKVLQILVNLVGNAKQAMESTPIDQRQLTVSTRYDSDQVSIAVRDTGMGITSENLSKIFSHGFTTKKDGHGFGLHSSALAAQEIGGSLSVHSDGPGLGATFVLRVPVRKEVLCNQ</sequence>
<dbReference type="GO" id="GO:0005524">
    <property type="term" value="F:ATP binding"/>
    <property type="evidence" value="ECO:0007669"/>
    <property type="project" value="UniProtKB-KW"/>
</dbReference>